<organism evidence="1">
    <name type="scientific">White spot syndrome virus</name>
    <dbReference type="NCBI Taxonomy" id="342409"/>
    <lineage>
        <taxon>Viruses</taxon>
        <taxon>Viruses incertae sedis</taxon>
        <taxon>Naldaviricetes</taxon>
        <taxon>Nimaviridae</taxon>
        <taxon>Whispovirus</taxon>
    </lineage>
</organism>
<protein>
    <submittedName>
        <fullName evidence="1">ORF430</fullName>
    </submittedName>
</protein>
<evidence type="ECO:0000313" key="1">
    <source>
        <dbReference type="EMBL" id="ATU84167.1"/>
    </source>
</evidence>
<name>A0A2D3I6Z1_9VIRU</name>
<accession>A0A2D3I6Z1</accession>
<dbReference type="Proteomes" id="UP000267516">
    <property type="component" value="Segment"/>
</dbReference>
<dbReference type="EMBL" id="MF768985">
    <property type="protein sequence ID" value="ATU84167.1"/>
    <property type="molecule type" value="Genomic_DNA"/>
</dbReference>
<proteinExistence type="predicted"/>
<reference evidence="1" key="1">
    <citation type="journal article" date="2018" name="Aquaculture">
        <title>Complete genome sequence of a white spot syndrome virus associated with a disease incursion in Australia.</title>
        <authorList>
            <person name="Oakey J."/>
            <person name="Smith C.S."/>
        </authorList>
    </citation>
    <scope>NUCLEOTIDE SEQUENCE [LARGE SCALE GENOMIC DNA]</scope>
    <source>
        <strain evidence="1">WSSV-AU</strain>
    </source>
</reference>
<sequence>MDVYMILKTRNVVTNSHVDISCIHFACLISVLKLTLDVLNVSKPLMTQFLENVPQLYNGKWV</sequence>